<evidence type="ECO:0000313" key="2">
    <source>
        <dbReference type="Proteomes" id="UP000186230"/>
    </source>
</evidence>
<name>A0A1L7I8R1_9FLAO</name>
<keyword evidence="2" id="KW-1185">Reference proteome</keyword>
<dbReference type="Proteomes" id="UP000186230">
    <property type="component" value="Chromosome"/>
</dbReference>
<dbReference type="EMBL" id="CP016359">
    <property type="protein sequence ID" value="APU69976.1"/>
    <property type="molecule type" value="Genomic_DNA"/>
</dbReference>
<dbReference type="Pfam" id="PF14352">
    <property type="entry name" value="DUF4402"/>
    <property type="match status" value="1"/>
</dbReference>
<protein>
    <submittedName>
        <fullName evidence="1">Uncharacterized protein</fullName>
    </submittedName>
</protein>
<gene>
    <name evidence="1" type="ORF">GRFL_3252</name>
</gene>
<dbReference type="KEGG" id="gfl:GRFL_3252"/>
<dbReference type="STRING" id="1229726.GRFL_3252"/>
<dbReference type="OrthoDB" id="598336at2"/>
<evidence type="ECO:0000313" key="1">
    <source>
        <dbReference type="EMBL" id="APU69976.1"/>
    </source>
</evidence>
<sequence>MKKITLLAGLLFTAIGFSQSSAEGSATVNAEIVEPISITSSGTLDFGEIAQDASAGDVTLTATNSVSYTNSNMEVAGTTTTVPTFSVSVPSGLTYAVSIPDVTLTSGTNNMTLTDFTTSLPASTGASASSFTVGGTLKVGATQATGSYTGDVKVTVSYE</sequence>
<organism evidence="1 2">
    <name type="scientific">Christiangramia flava JLT2011</name>
    <dbReference type="NCBI Taxonomy" id="1229726"/>
    <lineage>
        <taxon>Bacteria</taxon>
        <taxon>Pseudomonadati</taxon>
        <taxon>Bacteroidota</taxon>
        <taxon>Flavobacteriia</taxon>
        <taxon>Flavobacteriales</taxon>
        <taxon>Flavobacteriaceae</taxon>
        <taxon>Christiangramia</taxon>
    </lineage>
</organism>
<dbReference type="InterPro" id="IPR025514">
    <property type="entry name" value="DUF4402"/>
</dbReference>
<accession>A0A1L7I8R1</accession>
<dbReference type="AlphaFoldDB" id="A0A1L7I8R1"/>
<reference evidence="1 2" key="1">
    <citation type="submission" date="2016-07" db="EMBL/GenBank/DDBJ databases">
        <title>Multi-omics approach to identify versatile polysaccharide utilization systems of a marine flavobacterium Gramella flava.</title>
        <authorList>
            <person name="Tang K."/>
        </authorList>
    </citation>
    <scope>NUCLEOTIDE SEQUENCE [LARGE SCALE GENOMIC DNA]</scope>
    <source>
        <strain evidence="1 2">JLT2011</strain>
    </source>
</reference>
<proteinExistence type="predicted"/>
<dbReference type="RefSeq" id="WP_083645557.1">
    <property type="nucleotide sequence ID" value="NZ_AMRU01000004.1"/>
</dbReference>